<dbReference type="InterPro" id="IPR005556">
    <property type="entry name" value="SUN"/>
</dbReference>
<name>A0A6A6G5C4_9PEZI</name>
<keyword evidence="10" id="KW-0624">Polysaccharide degradation</keyword>
<dbReference type="EMBL" id="ML992511">
    <property type="protein sequence ID" value="KAF2220804.1"/>
    <property type="molecule type" value="Genomic_DNA"/>
</dbReference>
<gene>
    <name evidence="12" type="ORF">BDZ85DRAFT_19887</name>
</gene>
<dbReference type="GO" id="GO:0009277">
    <property type="term" value="C:fungal-type cell wall"/>
    <property type="evidence" value="ECO:0007669"/>
    <property type="project" value="TreeGrafter"/>
</dbReference>
<comment type="similarity">
    <text evidence="2">Belongs to the SUN family.</text>
</comment>
<evidence type="ECO:0000256" key="8">
    <source>
        <dbReference type="ARBA" id="ARBA00023295"/>
    </source>
</evidence>
<proteinExistence type="inferred from homology"/>
<organism evidence="12 13">
    <name type="scientific">Elsinoe ampelina</name>
    <dbReference type="NCBI Taxonomy" id="302913"/>
    <lineage>
        <taxon>Eukaryota</taxon>
        <taxon>Fungi</taxon>
        <taxon>Dikarya</taxon>
        <taxon>Ascomycota</taxon>
        <taxon>Pezizomycotina</taxon>
        <taxon>Dothideomycetes</taxon>
        <taxon>Dothideomycetidae</taxon>
        <taxon>Myriangiales</taxon>
        <taxon>Elsinoaceae</taxon>
        <taxon>Elsinoe</taxon>
    </lineage>
</organism>
<evidence type="ECO:0000256" key="6">
    <source>
        <dbReference type="ARBA" id="ARBA00022801"/>
    </source>
</evidence>
<dbReference type="GO" id="GO:0031505">
    <property type="term" value="P:fungal-type cell wall organization"/>
    <property type="evidence" value="ECO:0007669"/>
    <property type="project" value="TreeGrafter"/>
</dbReference>
<sequence>MKIEYVALAAAGLASAHPHQHAHLHKHLKRDPTPAVDVVTIPGPTVVLYSLNGKAISENDVNEGIKNGTLVWADGAPQIANPAKPVQPQAQQKKVQVSEPVATPAPTTTTSEAPPPPPSTTPAAPVIQAPAPAPASSSTSWRDATGIDSEFPDGELDCSTFPSEYGALNLEWYKLGGWIGVQSPGIAHDGGYDDIETVLAESCDGENCCSEGMFCSYACPAGYQKTQWPALQGLTAQSVGGLLCQGGKLRLTNSALSNKLCMRGTDAVKVEVVNKLGQQVSVCRTDYPGTESETVPVNVGPNESSELTCPDEDSYYKWLGQGTSAQYYVNPAGVGVEDACKWGNGGNTGNWAPLNLGAGYSNGMAYISMFPNKPTTNEVLDFKVTLSGGDMGQSCVYANGQFTGSVVAGGSNDAGCTLSASSGTLTYTFESL</sequence>
<evidence type="ECO:0000256" key="10">
    <source>
        <dbReference type="ARBA" id="ARBA00023326"/>
    </source>
</evidence>
<evidence type="ECO:0000256" key="4">
    <source>
        <dbReference type="ARBA" id="ARBA00022525"/>
    </source>
</evidence>
<evidence type="ECO:0000313" key="13">
    <source>
        <dbReference type="Proteomes" id="UP000799538"/>
    </source>
</evidence>
<keyword evidence="7" id="KW-0119">Carbohydrate metabolism</keyword>
<evidence type="ECO:0008006" key="14">
    <source>
        <dbReference type="Google" id="ProtNLM"/>
    </source>
</evidence>
<dbReference type="GO" id="GO:0009986">
    <property type="term" value="C:cell surface"/>
    <property type="evidence" value="ECO:0007669"/>
    <property type="project" value="TreeGrafter"/>
</dbReference>
<evidence type="ECO:0000256" key="11">
    <source>
        <dbReference type="SAM" id="MobiDB-lite"/>
    </source>
</evidence>
<dbReference type="PANTHER" id="PTHR31316:SF0">
    <property type="entry name" value="SECRETED BETA-GLUCOSIDASE SIM1-RELATED"/>
    <property type="match status" value="1"/>
</dbReference>
<evidence type="ECO:0000256" key="3">
    <source>
        <dbReference type="ARBA" id="ARBA00022512"/>
    </source>
</evidence>
<dbReference type="OrthoDB" id="5339822at2759"/>
<dbReference type="GO" id="GO:0000272">
    <property type="term" value="P:polysaccharide catabolic process"/>
    <property type="evidence" value="ECO:0007669"/>
    <property type="project" value="UniProtKB-KW"/>
</dbReference>
<evidence type="ECO:0000256" key="9">
    <source>
        <dbReference type="ARBA" id="ARBA00023316"/>
    </source>
</evidence>
<accession>A0A6A6G5C4</accession>
<reference evidence="13" key="1">
    <citation type="journal article" date="2020" name="Stud. Mycol.">
        <title>101 Dothideomycetes genomes: A test case for predicting lifestyles and emergence of pathogens.</title>
        <authorList>
            <person name="Haridas S."/>
            <person name="Albert R."/>
            <person name="Binder M."/>
            <person name="Bloem J."/>
            <person name="LaButti K."/>
            <person name="Salamov A."/>
            <person name="Andreopoulos B."/>
            <person name="Baker S."/>
            <person name="Barry K."/>
            <person name="Bills G."/>
            <person name="Bluhm B."/>
            <person name="Cannon C."/>
            <person name="Castanera R."/>
            <person name="Culley D."/>
            <person name="Daum C."/>
            <person name="Ezra D."/>
            <person name="Gonzalez J."/>
            <person name="Henrissat B."/>
            <person name="Kuo A."/>
            <person name="Liang C."/>
            <person name="Lipzen A."/>
            <person name="Lutzoni F."/>
            <person name="Magnuson J."/>
            <person name="Mondo S."/>
            <person name="Nolan M."/>
            <person name="Ohm R."/>
            <person name="Pangilinan J."/>
            <person name="Park H.-J."/>
            <person name="Ramirez L."/>
            <person name="Alfaro M."/>
            <person name="Sun H."/>
            <person name="Tritt A."/>
            <person name="Yoshinaga Y."/>
            <person name="Zwiers L.-H."/>
            <person name="Turgeon B."/>
            <person name="Goodwin S."/>
            <person name="Spatafora J."/>
            <person name="Crous P."/>
            <person name="Grigoriev I."/>
        </authorList>
    </citation>
    <scope>NUCLEOTIDE SEQUENCE [LARGE SCALE GENOMIC DNA]</scope>
    <source>
        <strain evidence="13">CECT 20119</strain>
    </source>
</reference>
<dbReference type="GO" id="GO:0016798">
    <property type="term" value="F:hydrolase activity, acting on glycosyl bonds"/>
    <property type="evidence" value="ECO:0007669"/>
    <property type="project" value="UniProtKB-KW"/>
</dbReference>
<keyword evidence="3" id="KW-0134">Cell wall</keyword>
<keyword evidence="9" id="KW-0961">Cell wall biogenesis/degradation</keyword>
<dbReference type="Proteomes" id="UP000799538">
    <property type="component" value="Unassembled WGS sequence"/>
</dbReference>
<keyword evidence="4" id="KW-0964">Secreted</keyword>
<feature type="compositionally biased region" description="Low complexity" evidence="11">
    <location>
        <begin position="121"/>
        <end position="140"/>
    </location>
</feature>
<evidence type="ECO:0000256" key="1">
    <source>
        <dbReference type="ARBA" id="ARBA00004191"/>
    </source>
</evidence>
<keyword evidence="6" id="KW-0378">Hydrolase</keyword>
<protein>
    <recommendedName>
        <fullName evidence="14">SUN domain-containing protein</fullName>
    </recommendedName>
</protein>
<dbReference type="PANTHER" id="PTHR31316">
    <property type="entry name" value="BETA-GLUCOSIDASE-LIKE PROTEIN NCA3, MITOCHONDRIAL-RELATED"/>
    <property type="match status" value="1"/>
</dbReference>
<dbReference type="Pfam" id="PF03856">
    <property type="entry name" value="SUN"/>
    <property type="match status" value="1"/>
</dbReference>
<keyword evidence="5" id="KW-0732">Signal</keyword>
<evidence type="ECO:0000313" key="12">
    <source>
        <dbReference type="EMBL" id="KAF2220804.1"/>
    </source>
</evidence>
<feature type="region of interest" description="Disordered" evidence="11">
    <location>
        <begin position="81"/>
        <end position="142"/>
    </location>
</feature>
<keyword evidence="8" id="KW-0326">Glycosidase</keyword>
<dbReference type="AlphaFoldDB" id="A0A6A6G5C4"/>
<keyword evidence="13" id="KW-1185">Reference proteome</keyword>
<dbReference type="InterPro" id="IPR051526">
    <property type="entry name" value="Beta-Glucosidase_SUN"/>
</dbReference>
<evidence type="ECO:0000256" key="5">
    <source>
        <dbReference type="ARBA" id="ARBA00022729"/>
    </source>
</evidence>
<evidence type="ECO:0000256" key="2">
    <source>
        <dbReference type="ARBA" id="ARBA00010579"/>
    </source>
</evidence>
<comment type="subcellular location">
    <subcellularLocation>
        <location evidence="1">Secreted</location>
        <location evidence="1">Cell wall</location>
    </subcellularLocation>
</comment>
<evidence type="ECO:0000256" key="7">
    <source>
        <dbReference type="ARBA" id="ARBA00023277"/>
    </source>
</evidence>
<feature type="compositionally biased region" description="Low complexity" evidence="11">
    <location>
        <begin position="81"/>
        <end position="112"/>
    </location>
</feature>